<feature type="coiled-coil region" evidence="1">
    <location>
        <begin position="953"/>
        <end position="983"/>
    </location>
</feature>
<sequence length="1196" mass="135846">MNKASDLEDTSVNDRYVVGMHAVPPPMTGNYMHFGPDVEIDYSKFTYGPKQTSVDESDSKPSEYAFCDSDSSLETTTSMPEPVENAPKDKGIIDSGCSRHMTVNKAHLADYQEFKGDFVAFGGSNGRIIGKEKIKAGSFNLKNIYPSGDSACLFAKASIDKSNKWHRKLGHVNFKNLNKLVKGNLVRGIKREYSNARTPQQNEVVERKNKTLIEAARTIAGIQANDDQSANLEEIDLHEEHFVLPIWPAYSTNVKSSGDKIRKNTDFKTCEKPVRQVEQIFLEELEKLKRQEKEAHDTAKSLRKEATYDIQNANTSSTNLLNTISTLLSTAGPSRAFNDGKPSYPDNPLMPYLEDIYASPSEGIFTDSSYDDEDLPFGKKAIRTKWVYRNKKDEMGVVVRNNSRLVTQGHREEEGIDYDESAFLYGTIDEEVYVSQHPGFVEPKFSNKVYKVVKALYGLHQALRAWYATLSTFLEKSGYRRGAIDKTLLIKQDKKDIMLVYVYMDDIIFCFTKKSWCDEFEELMKNSVKTASTPIQTQKPLVKDKEAADVDVYLYRSMIGSLMYLIASRPDIMFAVFACSRFQTIVATSTTKAEYIAAAHCCGQVLWIQNQLLDYGFNIMNTKIYIDNKSTICIVKNPVFHSKTKHIEIRHHFIRDAYEKKLIQFTISNPHQELTSPEATGFCKELASPKQMTLGKDESNLFMAGSLPKTKWHFITAVSYKLMLFSLTKDADVQLMLLEYADGFECLPNEEIFAELARMGYEKPPPNAKRTTWNEFSCSMVSAIICLATVEDLTSHNTKYTSPALTQKVFANMKRVSKGFSGVETFLFASMLVQPQPQAAEEEDDVEVPAAPTLPSPTNAPSPPQQDLISTPPQAQSATPSPPQEQPTNTCDMDTELQGRKDDVSVAIKDVNATESTVFDDKEVTMTMAQTLIKMKAEKAKLLDEQMAKRLHDEEVKQAASREKQEKDDLERAKVQQQQYEDKHENIDWNIVTQQIQEKHLDNIKKYQSLKRKPISIAQARKNMIIYLKNMVGYKMEHFRDEEPTKKGVSEETLVQESFKKLKAVEVSSSESTQDIPTNDPKEMSKEDVQNMLEIVLVSEFKVEALQVKYSLIDLEIHSEGSRSYWKIIRVGGITEAYQSFEDMLKGFDREDLDALWRLVKEKFSSAVPNVDKEKALWVELKRLFKLDADDVLWKL</sequence>
<evidence type="ECO:0000259" key="4">
    <source>
        <dbReference type="Pfam" id="PF13976"/>
    </source>
</evidence>
<gene>
    <name evidence="5" type="ORF">Tci_065824</name>
</gene>
<dbReference type="SUPFAM" id="SSF53098">
    <property type="entry name" value="Ribonuclease H-like"/>
    <property type="match status" value="1"/>
</dbReference>
<dbReference type="SUPFAM" id="SSF56672">
    <property type="entry name" value="DNA/RNA polymerases"/>
    <property type="match status" value="1"/>
</dbReference>
<dbReference type="Pfam" id="PF13976">
    <property type="entry name" value="gag_pre-integrs"/>
    <property type="match status" value="1"/>
</dbReference>
<comment type="caution">
    <text evidence="5">The sequence shown here is derived from an EMBL/GenBank/DDBJ whole genome shotgun (WGS) entry which is preliminary data.</text>
</comment>
<organism evidence="5">
    <name type="scientific">Tanacetum cinerariifolium</name>
    <name type="common">Dalmatian daisy</name>
    <name type="synonym">Chrysanthemum cinerariifolium</name>
    <dbReference type="NCBI Taxonomy" id="118510"/>
    <lineage>
        <taxon>Eukaryota</taxon>
        <taxon>Viridiplantae</taxon>
        <taxon>Streptophyta</taxon>
        <taxon>Embryophyta</taxon>
        <taxon>Tracheophyta</taxon>
        <taxon>Spermatophyta</taxon>
        <taxon>Magnoliopsida</taxon>
        <taxon>eudicotyledons</taxon>
        <taxon>Gunneridae</taxon>
        <taxon>Pentapetalae</taxon>
        <taxon>asterids</taxon>
        <taxon>campanulids</taxon>
        <taxon>Asterales</taxon>
        <taxon>Asteraceae</taxon>
        <taxon>Asteroideae</taxon>
        <taxon>Anthemideae</taxon>
        <taxon>Anthemidinae</taxon>
        <taxon>Tanacetum</taxon>
    </lineage>
</organism>
<dbReference type="Pfam" id="PF07727">
    <property type="entry name" value="RVT_2"/>
    <property type="match status" value="1"/>
</dbReference>
<feature type="compositionally biased region" description="Pro residues" evidence="2">
    <location>
        <begin position="852"/>
        <end position="864"/>
    </location>
</feature>
<dbReference type="AlphaFoldDB" id="A0A6L2P663"/>
<dbReference type="EMBL" id="BKCJ010010940">
    <property type="protein sequence ID" value="GEU93846.1"/>
    <property type="molecule type" value="Genomic_DNA"/>
</dbReference>
<dbReference type="CDD" id="cd09272">
    <property type="entry name" value="RNase_HI_RT_Ty1"/>
    <property type="match status" value="1"/>
</dbReference>
<dbReference type="Gene3D" id="3.30.420.10">
    <property type="entry name" value="Ribonuclease H-like superfamily/Ribonuclease H"/>
    <property type="match status" value="1"/>
</dbReference>
<protein>
    <submittedName>
        <fullName evidence="5">Retrotransposon protein, putative, unclassified</fullName>
    </submittedName>
</protein>
<evidence type="ECO:0000256" key="1">
    <source>
        <dbReference type="SAM" id="Coils"/>
    </source>
</evidence>
<evidence type="ECO:0000256" key="2">
    <source>
        <dbReference type="SAM" id="MobiDB-lite"/>
    </source>
</evidence>
<feature type="region of interest" description="Disordered" evidence="2">
    <location>
        <begin position="70"/>
        <end position="91"/>
    </location>
</feature>
<feature type="domain" description="Reverse transcriptase Ty1/copia-type" evidence="3">
    <location>
        <begin position="420"/>
        <end position="529"/>
    </location>
</feature>
<keyword evidence="1" id="KW-0175">Coiled coil</keyword>
<dbReference type="InterPro" id="IPR043502">
    <property type="entry name" value="DNA/RNA_pol_sf"/>
</dbReference>
<dbReference type="InterPro" id="IPR025724">
    <property type="entry name" value="GAG-pre-integrase_dom"/>
</dbReference>
<accession>A0A6L2P663</accession>
<dbReference type="PANTHER" id="PTHR11439:SF495">
    <property type="entry name" value="REVERSE TRANSCRIPTASE, RNA-DEPENDENT DNA POLYMERASE-RELATED"/>
    <property type="match status" value="1"/>
</dbReference>
<name>A0A6L2P663_TANCI</name>
<feature type="domain" description="GAG-pre-integrase" evidence="4">
    <location>
        <begin position="150"/>
        <end position="191"/>
    </location>
</feature>
<proteinExistence type="predicted"/>
<evidence type="ECO:0000259" key="3">
    <source>
        <dbReference type="Pfam" id="PF07727"/>
    </source>
</evidence>
<feature type="compositionally biased region" description="Low complexity" evidence="2">
    <location>
        <begin position="870"/>
        <end position="879"/>
    </location>
</feature>
<evidence type="ECO:0000313" key="5">
    <source>
        <dbReference type="EMBL" id="GEU93846.1"/>
    </source>
</evidence>
<reference evidence="5" key="1">
    <citation type="journal article" date="2019" name="Sci. Rep.">
        <title>Draft genome of Tanacetum cinerariifolium, the natural source of mosquito coil.</title>
        <authorList>
            <person name="Yamashiro T."/>
            <person name="Shiraishi A."/>
            <person name="Satake H."/>
            <person name="Nakayama K."/>
        </authorList>
    </citation>
    <scope>NUCLEOTIDE SEQUENCE</scope>
</reference>
<dbReference type="InterPro" id="IPR036397">
    <property type="entry name" value="RNaseH_sf"/>
</dbReference>
<dbReference type="GO" id="GO:0003676">
    <property type="term" value="F:nucleic acid binding"/>
    <property type="evidence" value="ECO:0007669"/>
    <property type="project" value="InterPro"/>
</dbReference>
<feature type="compositionally biased region" description="Polar residues" evidence="2">
    <location>
        <begin position="70"/>
        <end position="79"/>
    </location>
</feature>
<feature type="region of interest" description="Disordered" evidence="2">
    <location>
        <begin position="836"/>
        <end position="900"/>
    </location>
</feature>
<dbReference type="PANTHER" id="PTHR11439">
    <property type="entry name" value="GAG-POL-RELATED RETROTRANSPOSON"/>
    <property type="match status" value="1"/>
</dbReference>
<feature type="coiled-coil region" evidence="1">
    <location>
        <begin position="274"/>
        <end position="305"/>
    </location>
</feature>
<dbReference type="InterPro" id="IPR013103">
    <property type="entry name" value="RVT_2"/>
</dbReference>
<dbReference type="InterPro" id="IPR012337">
    <property type="entry name" value="RNaseH-like_sf"/>
</dbReference>